<dbReference type="AlphaFoldDB" id="A0A084ADC1"/>
<dbReference type="Pfam" id="PF04854">
    <property type="entry name" value="DUF624"/>
    <property type="match status" value="1"/>
</dbReference>
<reference evidence="2 3" key="1">
    <citation type="submission" date="2014-06" db="EMBL/GenBank/DDBJ databases">
        <title>Draft genome sequence of the putrescine producing strain Lactococcus lactis subsp cremoris GE214.</title>
        <authorList>
            <person name="Ladero V."/>
            <person name="Linares D.M."/>
            <person name="del Rio B."/>
            <person name="Mayo B."/>
            <person name="Martin M.C."/>
            <person name="Fernandez M."/>
            <person name="Alvarez M.A."/>
        </authorList>
    </citation>
    <scope>NUCLEOTIDE SEQUENCE [LARGE SCALE GENOMIC DNA]</scope>
    <source>
        <strain evidence="2 3">GE214</strain>
    </source>
</reference>
<feature type="transmembrane region" description="Helical" evidence="1">
    <location>
        <begin position="142"/>
        <end position="165"/>
    </location>
</feature>
<protein>
    <submittedName>
        <fullName evidence="2">Putative integral membrane protein</fullName>
    </submittedName>
</protein>
<feature type="transmembrane region" description="Helical" evidence="1">
    <location>
        <begin position="75"/>
        <end position="93"/>
    </location>
</feature>
<dbReference type="Proteomes" id="UP000028401">
    <property type="component" value="Unassembled WGS sequence"/>
</dbReference>
<evidence type="ECO:0000313" key="3">
    <source>
        <dbReference type="Proteomes" id="UP000028401"/>
    </source>
</evidence>
<name>A0A084ADC1_LACLC</name>
<dbReference type="RefSeq" id="WP_042747749.1">
    <property type="nucleotide sequence ID" value="NZ_AZSI01000009.1"/>
</dbReference>
<accession>A0A084ADC1</accession>
<dbReference type="InterPro" id="IPR006938">
    <property type="entry name" value="DUF624"/>
</dbReference>
<sequence>MIGKALEEFFIRIWVVVKLTLIFWLLALSGLLVLGIGPAFKVVTELYLEHGFEYKLISVKQAYQVFKRDFLRANLIFWFYTALSLLLAYNLYLSVQIQGLMFIVIDFILFFGITYLMTAFEYSMIFDSQFDISFGNLLKMSFISNFISFKTYLKLLFGIVVICVLTWRFKGLILFGLIGLLQVYSLSVTKDWRLKIEEQLAE</sequence>
<feature type="transmembrane region" description="Helical" evidence="1">
    <location>
        <begin position="100"/>
        <end position="122"/>
    </location>
</feature>
<evidence type="ECO:0000313" key="2">
    <source>
        <dbReference type="EMBL" id="KEY63300.1"/>
    </source>
</evidence>
<keyword evidence="1" id="KW-0812">Transmembrane</keyword>
<dbReference type="EMBL" id="AZSI01000009">
    <property type="protein sequence ID" value="KEY63300.1"/>
    <property type="molecule type" value="Genomic_DNA"/>
</dbReference>
<proteinExistence type="predicted"/>
<dbReference type="PATRIC" id="fig|1415168.3.peg.451"/>
<gene>
    <name evidence="2" type="ORF">U725_00430</name>
</gene>
<feature type="transmembrane region" description="Helical" evidence="1">
    <location>
        <begin position="172"/>
        <end position="189"/>
    </location>
</feature>
<organism evidence="2 3">
    <name type="scientific">Lactococcus cremoris subsp. cremoris GE214</name>
    <dbReference type="NCBI Taxonomy" id="1415168"/>
    <lineage>
        <taxon>Bacteria</taxon>
        <taxon>Bacillati</taxon>
        <taxon>Bacillota</taxon>
        <taxon>Bacilli</taxon>
        <taxon>Lactobacillales</taxon>
        <taxon>Streptococcaceae</taxon>
        <taxon>Lactococcus</taxon>
        <taxon>Lactococcus cremoris subsp. cremoris</taxon>
    </lineage>
</organism>
<evidence type="ECO:0000256" key="1">
    <source>
        <dbReference type="SAM" id="Phobius"/>
    </source>
</evidence>
<keyword evidence="1" id="KW-0472">Membrane</keyword>
<comment type="caution">
    <text evidence="2">The sequence shown here is derived from an EMBL/GenBank/DDBJ whole genome shotgun (WGS) entry which is preliminary data.</text>
</comment>
<feature type="transmembrane region" description="Helical" evidence="1">
    <location>
        <begin position="21"/>
        <end position="40"/>
    </location>
</feature>
<keyword evidence="1" id="KW-1133">Transmembrane helix</keyword>